<evidence type="ECO:0000256" key="2">
    <source>
        <dbReference type="ARBA" id="ARBA00023315"/>
    </source>
</evidence>
<evidence type="ECO:0000256" key="1">
    <source>
        <dbReference type="ARBA" id="ARBA00022679"/>
    </source>
</evidence>
<dbReference type="EMBL" id="JAAZQQ010000002">
    <property type="protein sequence ID" value="NKX44648.1"/>
    <property type="molecule type" value="Genomic_DNA"/>
</dbReference>
<dbReference type="SUPFAM" id="SSF55729">
    <property type="entry name" value="Acyl-CoA N-acyltransferases (Nat)"/>
    <property type="match status" value="1"/>
</dbReference>
<dbReference type="PANTHER" id="PTHR43800:SF1">
    <property type="entry name" value="PEPTIDYL-LYSINE N-ACETYLTRANSFERASE YJAB"/>
    <property type="match status" value="1"/>
</dbReference>
<dbReference type="GO" id="GO:0016747">
    <property type="term" value="F:acyltransferase activity, transferring groups other than amino-acyl groups"/>
    <property type="evidence" value="ECO:0007669"/>
    <property type="project" value="InterPro"/>
</dbReference>
<dbReference type="InterPro" id="IPR016181">
    <property type="entry name" value="Acyl_CoA_acyltransferase"/>
</dbReference>
<evidence type="ECO:0000313" key="4">
    <source>
        <dbReference type="EMBL" id="NKX44648.1"/>
    </source>
</evidence>
<reference evidence="4 5" key="1">
    <citation type="submission" date="2020-04" db="EMBL/GenBank/DDBJ databases">
        <authorList>
            <person name="Yoon J."/>
        </authorList>
    </citation>
    <scope>NUCLEOTIDE SEQUENCE [LARGE SCALE GENOMIC DNA]</scope>
    <source>
        <strain evidence="4 5">KMU-115</strain>
    </source>
</reference>
<evidence type="ECO:0000313" key="5">
    <source>
        <dbReference type="Proteomes" id="UP000526408"/>
    </source>
</evidence>
<gene>
    <name evidence="4" type="ORF">HCU73_08610</name>
</gene>
<proteinExistence type="predicted"/>
<dbReference type="Gene3D" id="3.40.630.30">
    <property type="match status" value="1"/>
</dbReference>
<dbReference type="Pfam" id="PF13508">
    <property type="entry name" value="Acetyltransf_7"/>
    <property type="match status" value="1"/>
</dbReference>
<comment type="caution">
    <text evidence="4">The sequence shown here is derived from an EMBL/GenBank/DDBJ whole genome shotgun (WGS) entry which is preliminary data.</text>
</comment>
<dbReference type="CDD" id="cd04301">
    <property type="entry name" value="NAT_SF"/>
    <property type="match status" value="1"/>
</dbReference>
<dbReference type="AlphaFoldDB" id="A0A7X6GZW2"/>
<name>A0A7X6GZW2_9RHOB</name>
<dbReference type="InterPro" id="IPR000182">
    <property type="entry name" value="GNAT_dom"/>
</dbReference>
<dbReference type="PANTHER" id="PTHR43800">
    <property type="entry name" value="PEPTIDYL-LYSINE N-ACETYLTRANSFERASE YJAB"/>
    <property type="match status" value="1"/>
</dbReference>
<keyword evidence="1 4" id="KW-0808">Transferase</keyword>
<organism evidence="4 5">
    <name type="scientific">Roseicyclus persicicus</name>
    <dbReference type="NCBI Taxonomy" id="2650661"/>
    <lineage>
        <taxon>Bacteria</taxon>
        <taxon>Pseudomonadati</taxon>
        <taxon>Pseudomonadota</taxon>
        <taxon>Alphaproteobacteria</taxon>
        <taxon>Rhodobacterales</taxon>
        <taxon>Roseobacteraceae</taxon>
        <taxon>Roseicyclus</taxon>
    </lineage>
</organism>
<feature type="domain" description="N-acetyltransferase" evidence="3">
    <location>
        <begin position="7"/>
        <end position="149"/>
    </location>
</feature>
<protein>
    <submittedName>
        <fullName evidence="4">GNAT family N-acetyltransferase</fullName>
    </submittedName>
</protein>
<keyword evidence="2" id="KW-0012">Acyltransferase</keyword>
<evidence type="ECO:0000259" key="3">
    <source>
        <dbReference type="PROSITE" id="PS51186"/>
    </source>
</evidence>
<keyword evidence="5" id="KW-1185">Reference proteome</keyword>
<dbReference type="PROSITE" id="PS51186">
    <property type="entry name" value="GNAT"/>
    <property type="match status" value="1"/>
</dbReference>
<dbReference type="Proteomes" id="UP000526408">
    <property type="component" value="Unassembled WGS sequence"/>
</dbReference>
<sequence length="155" mass="16475">MGGVAAVTLRPYDATRDLDRCLALWRAASEVGHPFLDAATLDADAEVIRDIYMPAAEVTVAERGGRVIGFVALLGDLVGGLFVNPAAHRTGAGRALIAAALQGKGRLEVEVYEANREARAFYAACGFVPAGRRERDDHGRALPLIRMTLDGGRST</sequence>
<accession>A0A7X6GZW2</accession>